<dbReference type="Proteomes" id="UP000748756">
    <property type="component" value="Unassembled WGS sequence"/>
</dbReference>
<dbReference type="InterPro" id="IPR002938">
    <property type="entry name" value="FAD-bd"/>
</dbReference>
<organism evidence="7 8">
    <name type="scientific">Linnemannia schmuckeri</name>
    <dbReference type="NCBI Taxonomy" id="64567"/>
    <lineage>
        <taxon>Eukaryota</taxon>
        <taxon>Fungi</taxon>
        <taxon>Fungi incertae sedis</taxon>
        <taxon>Mucoromycota</taxon>
        <taxon>Mortierellomycotina</taxon>
        <taxon>Mortierellomycetes</taxon>
        <taxon>Mortierellales</taxon>
        <taxon>Mortierellaceae</taxon>
        <taxon>Linnemannia</taxon>
    </lineage>
</organism>
<keyword evidence="2" id="KW-0285">Flavoprotein</keyword>
<comment type="caution">
    <text evidence="7">The sequence shown here is derived from an EMBL/GenBank/DDBJ whole genome shotgun (WGS) entry which is preliminary data.</text>
</comment>
<sequence>MCLSPNILPAFEQLGLYDELMSFSKPGGFERFYTDKLEVISTNRSLRADVVGYDHILFARPELYDMLHKKIPAEKIHMSKKILSFQQNHEGVMLRFSDNTTIHGDILVGADGAHSAVRQHLYKTLDKQGALPKIDNKSMTKGYISLVGTTDALDPAKYPCFANPDCEVSFVIGDKTTPYTWVLFSIPGNRLCWNVIIQLGIEEIADDQFKSSDWIPQQNQKLLDLIRHFKTPYGILGDLFDATPIERISKVYFEDKLFHTWTHGRTILVGDAAHKMLPSTGAGAVNAMQDAVILANCLYDIKPTSFENIKAALKEYKDQRFNLITEQYAQSHIAAKLQYGHNFSERIIRHVLLNWIPRSMKNKQQIKTAQFRPQANFLPQTIMSAPSTDSASKPPHVVICGAGLAGLFLGILLERANIPYTIYERAPEVKPLGAVMCLSTNILAAFDQLGLYDELVSFSKPGGFERFYNDKLEEVSTNRSLRADIVGYDFMLFSRPELYNLLLKHTPSHKLHMGSKLISFDQDERGVKVQFEGELVVEGDILVGADGAHSTVRQHLYKTLNQQGLLPKSDTQSMNKGYISLLGTTDPLDPAKYPALAHPDSEVSFIIGDKNTPYTWVVFTIPGNKISWNVIIQLGVSSTADDQAESSDWITQDNQKMLNEIRHFKTPYGTMGDLFDATPTERVSKVYFEDKLFETWNHGRTVVIGDAAHKMLPSTGAGAVNAMQDAVILANCIYDIIPTNFETIKEALDEFKSQRYDLIKAQYAQTYIAAKIQYGHTLSERILRYFLLNWLPVSMKQKQQVEGAQYRPQAVFIPQAPKRGSCPVLPQKSSKRVQAEEEVRKQSATAL</sequence>
<evidence type="ECO:0000313" key="8">
    <source>
        <dbReference type="Proteomes" id="UP000748756"/>
    </source>
</evidence>
<dbReference type="GO" id="GO:0004497">
    <property type="term" value="F:monooxygenase activity"/>
    <property type="evidence" value="ECO:0007669"/>
    <property type="project" value="InterPro"/>
</dbReference>
<feature type="region of interest" description="Disordered" evidence="5">
    <location>
        <begin position="821"/>
        <end position="847"/>
    </location>
</feature>
<protein>
    <recommendedName>
        <fullName evidence="6">FAD-binding domain-containing protein</fullName>
    </recommendedName>
</protein>
<dbReference type="PRINTS" id="PR00420">
    <property type="entry name" value="RNGMNOXGNASE"/>
</dbReference>
<gene>
    <name evidence="7" type="ORF">BG015_008831</name>
</gene>
<dbReference type="EMBL" id="JAAAUQ010000537">
    <property type="protein sequence ID" value="KAF9149378.1"/>
    <property type="molecule type" value="Genomic_DNA"/>
</dbReference>
<evidence type="ECO:0000256" key="3">
    <source>
        <dbReference type="ARBA" id="ARBA00022827"/>
    </source>
</evidence>
<name>A0A9P5VA95_9FUNG</name>
<proteinExistence type="inferred from homology"/>
<evidence type="ECO:0000256" key="2">
    <source>
        <dbReference type="ARBA" id="ARBA00022630"/>
    </source>
</evidence>
<comment type="similarity">
    <text evidence="1">Belongs to the paxM FAD-dependent monooxygenase family.</text>
</comment>
<reference evidence="7" key="1">
    <citation type="journal article" date="2020" name="Fungal Divers.">
        <title>Resolving the Mortierellaceae phylogeny through synthesis of multi-gene phylogenetics and phylogenomics.</title>
        <authorList>
            <person name="Vandepol N."/>
            <person name="Liber J."/>
            <person name="Desiro A."/>
            <person name="Na H."/>
            <person name="Kennedy M."/>
            <person name="Barry K."/>
            <person name="Grigoriev I.V."/>
            <person name="Miller A.N."/>
            <person name="O'Donnell K."/>
            <person name="Stajich J.E."/>
            <person name="Bonito G."/>
        </authorList>
    </citation>
    <scope>NUCLEOTIDE SEQUENCE</scope>
    <source>
        <strain evidence="7">NRRL 6426</strain>
    </source>
</reference>
<evidence type="ECO:0000256" key="4">
    <source>
        <dbReference type="ARBA" id="ARBA00023002"/>
    </source>
</evidence>
<keyword evidence="3" id="KW-0274">FAD</keyword>
<dbReference type="PANTHER" id="PTHR47356">
    <property type="entry name" value="FAD-DEPENDENT MONOOXYGENASE ASQG-RELATED"/>
    <property type="match status" value="1"/>
</dbReference>
<feature type="domain" description="FAD-binding" evidence="6">
    <location>
        <begin position="243"/>
        <end position="298"/>
    </location>
</feature>
<dbReference type="Pfam" id="PF01494">
    <property type="entry name" value="FAD_binding_3"/>
    <property type="match status" value="3"/>
</dbReference>
<feature type="domain" description="FAD-binding" evidence="6">
    <location>
        <begin position="397"/>
        <end position="735"/>
    </location>
</feature>
<dbReference type="Gene3D" id="3.50.50.60">
    <property type="entry name" value="FAD/NAD(P)-binding domain"/>
    <property type="match status" value="2"/>
</dbReference>
<evidence type="ECO:0000259" key="6">
    <source>
        <dbReference type="Pfam" id="PF01494"/>
    </source>
</evidence>
<keyword evidence="8" id="KW-1185">Reference proteome</keyword>
<dbReference type="GO" id="GO:0071949">
    <property type="term" value="F:FAD binding"/>
    <property type="evidence" value="ECO:0007669"/>
    <property type="project" value="InterPro"/>
</dbReference>
<dbReference type="InterPro" id="IPR050562">
    <property type="entry name" value="FAD_mOase_fung"/>
</dbReference>
<dbReference type="SUPFAM" id="SSF51905">
    <property type="entry name" value="FAD/NAD(P)-binding domain"/>
    <property type="match status" value="2"/>
</dbReference>
<evidence type="ECO:0000313" key="7">
    <source>
        <dbReference type="EMBL" id="KAF9149378.1"/>
    </source>
</evidence>
<accession>A0A9P5VA95</accession>
<feature type="domain" description="FAD-binding" evidence="6">
    <location>
        <begin position="51"/>
        <end position="123"/>
    </location>
</feature>
<dbReference type="PANTHER" id="PTHR47356:SF2">
    <property type="entry name" value="FAD-BINDING DOMAIN-CONTAINING PROTEIN-RELATED"/>
    <property type="match status" value="1"/>
</dbReference>
<dbReference type="AlphaFoldDB" id="A0A9P5VA95"/>
<dbReference type="OrthoDB" id="655030at2759"/>
<evidence type="ECO:0000256" key="1">
    <source>
        <dbReference type="ARBA" id="ARBA00007992"/>
    </source>
</evidence>
<dbReference type="InterPro" id="IPR036188">
    <property type="entry name" value="FAD/NAD-bd_sf"/>
</dbReference>
<keyword evidence="4" id="KW-0560">Oxidoreductase</keyword>
<evidence type="ECO:0000256" key="5">
    <source>
        <dbReference type="SAM" id="MobiDB-lite"/>
    </source>
</evidence>